<evidence type="ECO:0000256" key="1">
    <source>
        <dbReference type="PROSITE-ProRule" id="PRU00339"/>
    </source>
</evidence>
<protein>
    <recommendedName>
        <fullName evidence="2">Tetratrico peptide repeat group 5 domain-containing protein</fullName>
    </recommendedName>
</protein>
<keyword evidence="4" id="KW-1185">Reference proteome</keyword>
<evidence type="ECO:0000313" key="4">
    <source>
        <dbReference type="Proteomes" id="UP000317663"/>
    </source>
</evidence>
<dbReference type="Pfam" id="PF12688">
    <property type="entry name" value="TPR_5"/>
    <property type="match status" value="1"/>
</dbReference>
<dbReference type="SMART" id="SM00028">
    <property type="entry name" value="TPR"/>
    <property type="match status" value="2"/>
</dbReference>
<feature type="domain" description="Tetratrico peptide repeat group 5" evidence="2">
    <location>
        <begin position="36"/>
        <end position="155"/>
    </location>
</feature>
<organism evidence="3 4">
    <name type="scientific">Ewingella americana</name>
    <dbReference type="NCBI Taxonomy" id="41202"/>
    <lineage>
        <taxon>Bacteria</taxon>
        <taxon>Pseudomonadati</taxon>
        <taxon>Pseudomonadota</taxon>
        <taxon>Gammaproteobacteria</taxon>
        <taxon>Enterobacterales</taxon>
        <taxon>Yersiniaceae</taxon>
        <taxon>Ewingella</taxon>
    </lineage>
</organism>
<dbReference type="Gene3D" id="1.25.40.10">
    <property type="entry name" value="Tetratricopeptide repeat domain"/>
    <property type="match status" value="1"/>
</dbReference>
<accession>A0A502GFK3</accession>
<reference evidence="3 4" key="1">
    <citation type="journal article" date="2019" name="Environ. Microbiol.">
        <title>Species interactions and distinct microbial communities in high Arctic permafrost affected cryosols are associated with the CH4 and CO2 gas fluxes.</title>
        <authorList>
            <person name="Altshuler I."/>
            <person name="Hamel J."/>
            <person name="Turney S."/>
            <person name="Magnuson E."/>
            <person name="Levesque R."/>
            <person name="Greer C."/>
            <person name="Whyte L.G."/>
        </authorList>
    </citation>
    <scope>NUCLEOTIDE SEQUENCE [LARGE SCALE GENOMIC DNA]</scope>
    <source>
        <strain evidence="3 4">E4</strain>
    </source>
</reference>
<name>A0A502GFK3_9GAMM</name>
<dbReference type="EMBL" id="RCZD01000007">
    <property type="protein sequence ID" value="TPG60899.1"/>
    <property type="molecule type" value="Genomic_DNA"/>
</dbReference>
<dbReference type="AlphaFoldDB" id="A0A502GFK3"/>
<keyword evidence="1" id="KW-0802">TPR repeat</keyword>
<proteinExistence type="predicted"/>
<evidence type="ECO:0000313" key="3">
    <source>
        <dbReference type="EMBL" id="TPG60899.1"/>
    </source>
</evidence>
<sequence length="159" mass="17982">MDLNTVLQQLRQAGKTEQARNEWISLAAQYPQQAKVHYETACIHDSMGLESQAVAYYLAAIDLGLTGEDLRGAYLGLGSTYRTLGQFEASKQIFERAMQVFPDAQEMRVFLAMTLYNLADHHAAMSVLLEVIADTSADSEIQSYQRAIRLYAQDLDRRW</sequence>
<comment type="caution">
    <text evidence="3">The sequence shown here is derived from an EMBL/GenBank/DDBJ whole genome shotgun (WGS) entry which is preliminary data.</text>
</comment>
<dbReference type="RefSeq" id="WP_140473583.1">
    <property type="nucleotide sequence ID" value="NZ_RCZD01000007.1"/>
</dbReference>
<dbReference type="InterPro" id="IPR019734">
    <property type="entry name" value="TPR_rpt"/>
</dbReference>
<dbReference type="InterPro" id="IPR011990">
    <property type="entry name" value="TPR-like_helical_dom_sf"/>
</dbReference>
<dbReference type="InterPro" id="IPR041656">
    <property type="entry name" value="TPR_5"/>
</dbReference>
<dbReference type="Proteomes" id="UP000317663">
    <property type="component" value="Unassembled WGS sequence"/>
</dbReference>
<dbReference type="OrthoDB" id="193829at2"/>
<feature type="repeat" description="TPR" evidence="1">
    <location>
        <begin position="71"/>
        <end position="104"/>
    </location>
</feature>
<gene>
    <name evidence="3" type="ORF">EAH77_15000</name>
</gene>
<dbReference type="SUPFAM" id="SSF48452">
    <property type="entry name" value="TPR-like"/>
    <property type="match status" value="1"/>
</dbReference>
<dbReference type="PROSITE" id="PS50005">
    <property type="entry name" value="TPR"/>
    <property type="match status" value="1"/>
</dbReference>
<evidence type="ECO:0000259" key="2">
    <source>
        <dbReference type="Pfam" id="PF12688"/>
    </source>
</evidence>